<dbReference type="CDD" id="cd15047">
    <property type="entry name" value="7tmC_GABA-B-like"/>
    <property type="match status" value="1"/>
</dbReference>
<dbReference type="PROSITE" id="PS50259">
    <property type="entry name" value="G_PROTEIN_RECEP_F3_4"/>
    <property type="match status" value="1"/>
</dbReference>
<feature type="transmembrane region" description="Helical" evidence="10">
    <location>
        <begin position="368"/>
        <end position="389"/>
    </location>
</feature>
<dbReference type="PRINTS" id="PR01176">
    <property type="entry name" value="GABABRECEPTR"/>
</dbReference>
<keyword evidence="3 10" id="KW-0812">Transmembrane</keyword>
<evidence type="ECO:0000256" key="2">
    <source>
        <dbReference type="ARBA" id="ARBA00022475"/>
    </source>
</evidence>
<dbReference type="PANTHER" id="PTHR10519:SF20">
    <property type="entry name" value="G-PROTEIN COUPLED RECEPTOR 156-RELATED"/>
    <property type="match status" value="1"/>
</dbReference>
<keyword evidence="13" id="KW-1185">Reference proteome</keyword>
<dbReference type="PRINTS" id="PR01177">
    <property type="entry name" value="GABAB1RECPTR"/>
</dbReference>
<evidence type="ECO:0000256" key="1">
    <source>
        <dbReference type="ARBA" id="ARBA00004651"/>
    </source>
</evidence>
<evidence type="ECO:0000256" key="10">
    <source>
        <dbReference type="SAM" id="Phobius"/>
    </source>
</evidence>
<feature type="transmembrane region" description="Helical" evidence="10">
    <location>
        <begin position="432"/>
        <end position="455"/>
    </location>
</feature>
<proteinExistence type="predicted"/>
<keyword evidence="8" id="KW-0325">Glycoprotein</keyword>
<gene>
    <name evidence="12" type="ORF">PMEA_00003980</name>
</gene>
<comment type="subcellular location">
    <subcellularLocation>
        <location evidence="1">Cell membrane</location>
        <topology evidence="1">Multi-pass membrane protein</topology>
    </subcellularLocation>
</comment>
<feature type="transmembrane region" description="Helical" evidence="10">
    <location>
        <begin position="311"/>
        <end position="329"/>
    </location>
</feature>
<evidence type="ECO:0000313" key="12">
    <source>
        <dbReference type="EMBL" id="CAH3111185.1"/>
    </source>
</evidence>
<evidence type="ECO:0000256" key="7">
    <source>
        <dbReference type="ARBA" id="ARBA00023170"/>
    </source>
</evidence>
<evidence type="ECO:0000313" key="13">
    <source>
        <dbReference type="Proteomes" id="UP001159428"/>
    </source>
</evidence>
<keyword evidence="2" id="KW-1003">Cell membrane</keyword>
<dbReference type="PROSITE" id="PS00981">
    <property type="entry name" value="G_PROTEIN_RECEP_F3_3"/>
    <property type="match status" value="1"/>
</dbReference>
<feature type="domain" description="G-protein coupled receptors family 3 profile" evidence="11">
    <location>
        <begin position="268"/>
        <end position="464"/>
    </location>
</feature>
<evidence type="ECO:0000256" key="9">
    <source>
        <dbReference type="ARBA" id="ARBA00023224"/>
    </source>
</evidence>
<dbReference type="GO" id="GO:0007214">
    <property type="term" value="P:gamma-aminobutyric acid signaling pathway"/>
    <property type="evidence" value="ECO:0007669"/>
    <property type="project" value="TreeGrafter"/>
</dbReference>
<dbReference type="AlphaFoldDB" id="A0AAU9WBJ0"/>
<reference evidence="12 13" key="1">
    <citation type="submission" date="2022-05" db="EMBL/GenBank/DDBJ databases">
        <authorList>
            <consortium name="Genoscope - CEA"/>
            <person name="William W."/>
        </authorList>
    </citation>
    <scope>NUCLEOTIDE SEQUENCE [LARGE SCALE GENOMIC DNA]</scope>
</reference>
<organism evidence="12 13">
    <name type="scientific">Pocillopora meandrina</name>
    <dbReference type="NCBI Taxonomy" id="46732"/>
    <lineage>
        <taxon>Eukaryota</taxon>
        <taxon>Metazoa</taxon>
        <taxon>Cnidaria</taxon>
        <taxon>Anthozoa</taxon>
        <taxon>Hexacorallia</taxon>
        <taxon>Scleractinia</taxon>
        <taxon>Astrocoeniina</taxon>
        <taxon>Pocilloporidae</taxon>
        <taxon>Pocillopora</taxon>
    </lineage>
</organism>
<dbReference type="InterPro" id="IPR002455">
    <property type="entry name" value="GPCR3_GABA-B"/>
</dbReference>
<evidence type="ECO:0000256" key="3">
    <source>
        <dbReference type="ARBA" id="ARBA00022692"/>
    </source>
</evidence>
<dbReference type="GO" id="GO:0004965">
    <property type="term" value="F:G protein-coupled GABA receptor activity"/>
    <property type="evidence" value="ECO:0007669"/>
    <property type="project" value="InterPro"/>
</dbReference>
<dbReference type="InterPro" id="IPR028082">
    <property type="entry name" value="Peripla_BP_I"/>
</dbReference>
<dbReference type="InterPro" id="IPR017979">
    <property type="entry name" value="GPCR_3_CS"/>
</dbReference>
<keyword evidence="6 10" id="KW-0472">Membrane</keyword>
<dbReference type="SUPFAM" id="SSF53822">
    <property type="entry name" value="Periplasmic binding protein-like I"/>
    <property type="match status" value="1"/>
</dbReference>
<dbReference type="PANTHER" id="PTHR10519">
    <property type="entry name" value="GABA-B RECEPTOR"/>
    <property type="match status" value="1"/>
</dbReference>
<dbReference type="Pfam" id="PF01094">
    <property type="entry name" value="ANF_receptor"/>
    <property type="match status" value="1"/>
</dbReference>
<protein>
    <recommendedName>
        <fullName evidence="11">G-protein coupled receptors family 3 profile domain-containing protein</fullName>
    </recommendedName>
</protein>
<feature type="transmembrane region" description="Helical" evidence="10">
    <location>
        <begin position="409"/>
        <end position="426"/>
    </location>
</feature>
<evidence type="ECO:0000256" key="8">
    <source>
        <dbReference type="ARBA" id="ARBA00023180"/>
    </source>
</evidence>
<feature type="transmembrane region" description="Helical" evidence="10">
    <location>
        <begin position="269"/>
        <end position="291"/>
    </location>
</feature>
<sequence length="495" mass="56450">MMYADKSRLIMCAAYRHKLYGPHVQWLLPGWYTKDWWRVADVPGCSAEDIRTAAANFLAVEDLVMDAATNHTLSGLTAEEFMDMYTTELKHYPYSANGYAPLGYDAAWVLALALNKTMTHLNKNNKSVDNFSYEDAEFAQLLSRTLLNISTYGITGVINFNRNQERLNKIWIEQFQGNTCTVITMRVITGTKVIIANETLTIRRIKISNNPQGYKGVSGGIKKKIQVLLILSPVAPMYDVIVFNSASFLKLMTSNTRWIWISFLFQTRWWIFSLTFSLAFGTMFVKTWRVYKIFTNKHLDKELNFLRDRHLFGIVCGLVCLDVVYLTAWELSDPVAGSLKHLSKEISPDGNVITQRQVLICTSGNENLWLSLWVIWKTLLLALGLFLAWETRHVSFPSLNDSKYIGMSVYNVVIMSLINVPLYYVVGEAHIQARYALIATTLNFISTFTLLVLFVPKIAKIMRRATCPEEKPDVVSGISTCNYWENQGCPYCNVK</sequence>
<evidence type="ECO:0000256" key="5">
    <source>
        <dbReference type="ARBA" id="ARBA00023040"/>
    </source>
</evidence>
<keyword evidence="9" id="KW-0807">Transducer</keyword>
<dbReference type="Proteomes" id="UP001159428">
    <property type="component" value="Unassembled WGS sequence"/>
</dbReference>
<dbReference type="GO" id="GO:0038039">
    <property type="term" value="C:G protein-coupled receptor heterodimeric complex"/>
    <property type="evidence" value="ECO:0007669"/>
    <property type="project" value="TreeGrafter"/>
</dbReference>
<keyword evidence="4 10" id="KW-1133">Transmembrane helix</keyword>
<comment type="caution">
    <text evidence="12">The sequence shown here is derived from an EMBL/GenBank/DDBJ whole genome shotgun (WGS) entry which is preliminary data.</text>
</comment>
<feature type="transmembrane region" description="Helical" evidence="10">
    <location>
        <begin position="227"/>
        <end position="249"/>
    </location>
</feature>
<evidence type="ECO:0000256" key="4">
    <source>
        <dbReference type="ARBA" id="ARBA00022989"/>
    </source>
</evidence>
<dbReference type="InterPro" id="IPR017978">
    <property type="entry name" value="GPCR_3_C"/>
</dbReference>
<accession>A0AAU9WBJ0</accession>
<evidence type="ECO:0000256" key="6">
    <source>
        <dbReference type="ARBA" id="ARBA00023136"/>
    </source>
</evidence>
<name>A0AAU9WBJ0_9CNID</name>
<keyword evidence="5" id="KW-0297">G-protein coupled receptor</keyword>
<keyword evidence="7" id="KW-0675">Receptor</keyword>
<dbReference type="EMBL" id="CALNXJ010000012">
    <property type="protein sequence ID" value="CAH3111185.1"/>
    <property type="molecule type" value="Genomic_DNA"/>
</dbReference>
<evidence type="ECO:0000259" key="11">
    <source>
        <dbReference type="PROSITE" id="PS50259"/>
    </source>
</evidence>
<dbReference type="Pfam" id="PF00003">
    <property type="entry name" value="7tm_3"/>
    <property type="match status" value="1"/>
</dbReference>
<dbReference type="Gene3D" id="3.40.50.2300">
    <property type="match status" value="2"/>
</dbReference>
<dbReference type="InterPro" id="IPR001828">
    <property type="entry name" value="ANF_lig-bd_rcpt"/>
</dbReference>